<evidence type="ECO:0000256" key="1">
    <source>
        <dbReference type="SAM" id="MobiDB-lite"/>
    </source>
</evidence>
<dbReference type="EMBL" id="MCGN01000002">
    <property type="protein sequence ID" value="ORZ00699.1"/>
    <property type="molecule type" value="Genomic_DNA"/>
</dbReference>
<evidence type="ECO:0000313" key="2">
    <source>
        <dbReference type="EMBL" id="ORZ00699.1"/>
    </source>
</evidence>
<dbReference type="PANTHER" id="PTHR12398">
    <property type="entry name" value="PROTEIN PHOSPHATASE INHIBITOR"/>
    <property type="match status" value="1"/>
</dbReference>
<name>A0A1X2HMZ5_SYNRA</name>
<feature type="compositionally biased region" description="Acidic residues" evidence="1">
    <location>
        <begin position="110"/>
        <end position="125"/>
    </location>
</feature>
<dbReference type="OrthoDB" id="551302at2759"/>
<evidence type="ECO:0000313" key="3">
    <source>
        <dbReference type="Proteomes" id="UP000242180"/>
    </source>
</evidence>
<feature type="compositionally biased region" description="Basic and acidic residues" evidence="1">
    <location>
        <begin position="38"/>
        <end position="64"/>
    </location>
</feature>
<feature type="region of interest" description="Disordered" evidence="1">
    <location>
        <begin position="1"/>
        <end position="126"/>
    </location>
</feature>
<dbReference type="AlphaFoldDB" id="A0A1X2HMZ5"/>
<reference evidence="2 3" key="1">
    <citation type="submission" date="2016-07" db="EMBL/GenBank/DDBJ databases">
        <title>Pervasive Adenine N6-methylation of Active Genes in Fungi.</title>
        <authorList>
            <consortium name="DOE Joint Genome Institute"/>
            <person name="Mondo S.J."/>
            <person name="Dannebaum R.O."/>
            <person name="Kuo R.C."/>
            <person name="Labutti K."/>
            <person name="Haridas S."/>
            <person name="Kuo A."/>
            <person name="Salamov A."/>
            <person name="Ahrendt S.R."/>
            <person name="Lipzen A."/>
            <person name="Sullivan W."/>
            <person name="Andreopoulos W.B."/>
            <person name="Clum A."/>
            <person name="Lindquist E."/>
            <person name="Daum C."/>
            <person name="Ramamoorthy G.K."/>
            <person name="Gryganskyi A."/>
            <person name="Culley D."/>
            <person name="Magnuson J.K."/>
            <person name="James T.Y."/>
            <person name="O'Malley M.A."/>
            <person name="Stajich J.E."/>
            <person name="Spatafora J.W."/>
            <person name="Visel A."/>
            <person name="Grigoriev I.V."/>
        </authorList>
    </citation>
    <scope>NUCLEOTIDE SEQUENCE [LARGE SCALE GENOMIC DNA]</scope>
    <source>
        <strain evidence="2 3">NRRL 2496</strain>
    </source>
</reference>
<dbReference type="PANTHER" id="PTHR12398:SF20">
    <property type="entry name" value="PROTEIN PHOSPHATASE 1 REGULATORY INHIBITOR SUBUNIT 2"/>
    <property type="match status" value="1"/>
</dbReference>
<gene>
    <name evidence="2" type="ORF">BCR43DRAFT_485655</name>
</gene>
<dbReference type="Pfam" id="PF04979">
    <property type="entry name" value="IPP-2"/>
    <property type="match status" value="1"/>
</dbReference>
<keyword evidence="3" id="KW-1185">Reference proteome</keyword>
<proteinExistence type="predicted"/>
<comment type="caution">
    <text evidence="2">The sequence shown here is derived from an EMBL/GenBank/DDBJ whole genome shotgun (WGS) entry which is preliminary data.</text>
</comment>
<feature type="region of interest" description="Disordered" evidence="1">
    <location>
        <begin position="173"/>
        <end position="206"/>
    </location>
</feature>
<dbReference type="Proteomes" id="UP000242180">
    <property type="component" value="Unassembled WGS sequence"/>
</dbReference>
<dbReference type="InterPro" id="IPR007062">
    <property type="entry name" value="PPI-2"/>
</dbReference>
<dbReference type="GO" id="GO:0009966">
    <property type="term" value="P:regulation of signal transduction"/>
    <property type="evidence" value="ECO:0007669"/>
    <property type="project" value="InterPro"/>
</dbReference>
<dbReference type="OMA" id="NTEDHHA"/>
<dbReference type="STRING" id="13706.A0A1X2HMZ5"/>
<sequence>MNHETKPIKGILKRKSNVAAENSDSRLKWDEANLEMNEGQKDSTMKIDEPKTPYIRYDAEKDEVLNMPDDAPYGARAAQEEPEDFSLDAGNESDRSSTSSSRRRRVYLSSDDDWDSEDEKEEDEDSKSIYLCLFYTSFPVLWTHIISTLISTLKAKKYHEEFAKKRAEHYNMGNVLRQKPMDVDEDEEEDQNKGNPPPVPPLPSRS</sequence>
<feature type="compositionally biased region" description="Pro residues" evidence="1">
    <location>
        <begin position="195"/>
        <end position="206"/>
    </location>
</feature>
<protein>
    <submittedName>
        <fullName evidence="2">Uncharacterized protein</fullName>
    </submittedName>
</protein>
<dbReference type="InParanoid" id="A0A1X2HMZ5"/>
<dbReference type="Gene3D" id="6.10.250.1050">
    <property type="match status" value="1"/>
</dbReference>
<dbReference type="GO" id="GO:0004864">
    <property type="term" value="F:protein phosphatase inhibitor activity"/>
    <property type="evidence" value="ECO:0007669"/>
    <property type="project" value="InterPro"/>
</dbReference>
<accession>A0A1X2HMZ5</accession>
<organism evidence="2 3">
    <name type="scientific">Syncephalastrum racemosum</name>
    <name type="common">Filamentous fungus</name>
    <dbReference type="NCBI Taxonomy" id="13706"/>
    <lineage>
        <taxon>Eukaryota</taxon>
        <taxon>Fungi</taxon>
        <taxon>Fungi incertae sedis</taxon>
        <taxon>Mucoromycota</taxon>
        <taxon>Mucoromycotina</taxon>
        <taxon>Mucoromycetes</taxon>
        <taxon>Mucorales</taxon>
        <taxon>Syncephalastraceae</taxon>
        <taxon>Syncephalastrum</taxon>
    </lineage>
</organism>